<accession>A0A1H0AQH8</accession>
<dbReference type="EMBL" id="FNIJ01000002">
    <property type="protein sequence ID" value="SDN35584.1"/>
    <property type="molecule type" value="Genomic_DNA"/>
</dbReference>
<reference evidence="6" key="1">
    <citation type="submission" date="2016-10" db="EMBL/GenBank/DDBJ databases">
        <authorList>
            <person name="Varghese N."/>
            <person name="Submissions S."/>
        </authorList>
    </citation>
    <scope>NUCLEOTIDE SEQUENCE [LARGE SCALE GENOMIC DNA]</scope>
    <source>
        <strain evidence="6">JCM 21621</strain>
    </source>
</reference>
<name>A0A1H0AQH8_9PSED</name>
<dbReference type="GO" id="GO:0006355">
    <property type="term" value="P:regulation of DNA-templated transcription"/>
    <property type="evidence" value="ECO:0007669"/>
    <property type="project" value="InterPro"/>
</dbReference>
<organism evidence="5 6">
    <name type="scientific">Pseudomonas jinjuensis</name>
    <dbReference type="NCBI Taxonomy" id="198616"/>
    <lineage>
        <taxon>Bacteria</taxon>
        <taxon>Pseudomonadati</taxon>
        <taxon>Pseudomonadota</taxon>
        <taxon>Gammaproteobacteria</taxon>
        <taxon>Pseudomonadales</taxon>
        <taxon>Pseudomonadaceae</taxon>
        <taxon>Pseudomonas</taxon>
    </lineage>
</organism>
<evidence type="ECO:0000313" key="6">
    <source>
        <dbReference type="Proteomes" id="UP000242957"/>
    </source>
</evidence>
<evidence type="ECO:0000256" key="2">
    <source>
        <dbReference type="ARBA" id="ARBA00023125"/>
    </source>
</evidence>
<evidence type="ECO:0000313" key="5">
    <source>
        <dbReference type="EMBL" id="SDN35584.1"/>
    </source>
</evidence>
<dbReference type="GO" id="GO:0003677">
    <property type="term" value="F:DNA binding"/>
    <property type="evidence" value="ECO:0007669"/>
    <property type="project" value="UniProtKB-KW"/>
</dbReference>
<dbReference type="SMART" id="SM00421">
    <property type="entry name" value="HTH_LUXR"/>
    <property type="match status" value="1"/>
</dbReference>
<dbReference type="PROSITE" id="PS50043">
    <property type="entry name" value="HTH_LUXR_2"/>
    <property type="match status" value="1"/>
</dbReference>
<gene>
    <name evidence="5" type="ORF">SAMN05216193_102329</name>
</gene>
<feature type="domain" description="HTH luxR-type" evidence="4">
    <location>
        <begin position="188"/>
        <end position="253"/>
    </location>
</feature>
<dbReference type="Proteomes" id="UP000242957">
    <property type="component" value="Unassembled WGS sequence"/>
</dbReference>
<dbReference type="STRING" id="198616.SAMN05216193_102329"/>
<dbReference type="InterPro" id="IPR016032">
    <property type="entry name" value="Sig_transdc_resp-reg_C-effctor"/>
</dbReference>
<dbReference type="InterPro" id="IPR036693">
    <property type="entry name" value="TF_LuxR_autoind-bd_dom_sf"/>
</dbReference>
<dbReference type="InterPro" id="IPR036388">
    <property type="entry name" value="WH-like_DNA-bd_sf"/>
</dbReference>
<keyword evidence="3" id="KW-0804">Transcription</keyword>
<sequence>MTTQLSGPPASVEMIGRIIEASVQARTSRSLDVALDGLLDVGRIIGLPNPTFIDNVVHERHHEELHACLGLPREMLRWWRAETINAKQRDVLRTRQERMPFVSTLLDGTDADLSPLDRSLREVHRQYGIASNIIVPVHLPGGVTSLVGWTSTEAGAAWQVSEGTYGALLAVAYSFIDTLEAHKGSPCSAPARERLSNRERECLRHVAAGYSMKEVAKALALSPYTVREYLGNASRRLGARSLPQLVSLAWQRGEIDGDLPVGG</sequence>
<keyword evidence="2" id="KW-0238">DNA-binding</keyword>
<proteinExistence type="predicted"/>
<dbReference type="AlphaFoldDB" id="A0A1H0AQH8"/>
<dbReference type="Gene3D" id="3.30.450.80">
    <property type="entry name" value="Transcription factor LuxR-like, autoinducer-binding domain"/>
    <property type="match status" value="1"/>
</dbReference>
<keyword evidence="6" id="KW-1185">Reference proteome</keyword>
<dbReference type="SUPFAM" id="SSF55781">
    <property type="entry name" value="GAF domain-like"/>
    <property type="match status" value="1"/>
</dbReference>
<protein>
    <submittedName>
        <fullName evidence="5">Autoinducer binding domain-containing protein</fullName>
    </submittedName>
</protein>
<dbReference type="PANTHER" id="PTHR44688:SF16">
    <property type="entry name" value="DNA-BINDING TRANSCRIPTIONAL ACTIVATOR DEVR_DOSR"/>
    <property type="match status" value="1"/>
</dbReference>
<evidence type="ECO:0000256" key="3">
    <source>
        <dbReference type="ARBA" id="ARBA00023163"/>
    </source>
</evidence>
<dbReference type="Pfam" id="PF00196">
    <property type="entry name" value="GerE"/>
    <property type="match status" value="1"/>
</dbReference>
<evidence type="ECO:0000256" key="1">
    <source>
        <dbReference type="ARBA" id="ARBA00023015"/>
    </source>
</evidence>
<dbReference type="Gene3D" id="1.10.10.10">
    <property type="entry name" value="Winged helix-like DNA-binding domain superfamily/Winged helix DNA-binding domain"/>
    <property type="match status" value="1"/>
</dbReference>
<dbReference type="PRINTS" id="PR00038">
    <property type="entry name" value="HTHLUXR"/>
</dbReference>
<dbReference type="CDD" id="cd06170">
    <property type="entry name" value="LuxR_C_like"/>
    <property type="match status" value="1"/>
</dbReference>
<dbReference type="PANTHER" id="PTHR44688">
    <property type="entry name" value="DNA-BINDING TRANSCRIPTIONAL ACTIVATOR DEVR_DOSR"/>
    <property type="match status" value="1"/>
</dbReference>
<dbReference type="SUPFAM" id="SSF46894">
    <property type="entry name" value="C-terminal effector domain of the bipartite response regulators"/>
    <property type="match status" value="1"/>
</dbReference>
<keyword evidence="1" id="KW-0805">Transcription regulation</keyword>
<dbReference type="OrthoDB" id="9774661at2"/>
<dbReference type="InterPro" id="IPR000792">
    <property type="entry name" value="Tscrpt_reg_LuxR_C"/>
</dbReference>
<evidence type="ECO:0000259" key="4">
    <source>
        <dbReference type="PROSITE" id="PS50043"/>
    </source>
</evidence>
<dbReference type="RefSeq" id="WP_084310080.1">
    <property type="nucleotide sequence ID" value="NZ_FNIJ01000002.1"/>
</dbReference>